<reference evidence="4 5" key="1">
    <citation type="submission" date="2019-03" db="EMBL/GenBank/DDBJ databases">
        <title>Genomic Encyclopedia of Type Strains, Phase III (KMG-III): the genomes of soil and plant-associated and newly described type strains.</title>
        <authorList>
            <person name="Whitman W."/>
        </authorList>
    </citation>
    <scope>NUCLEOTIDE SEQUENCE [LARGE SCALE GENOMIC DNA]</scope>
    <source>
        <strain evidence="4 5">CGMCC 1.7660</strain>
    </source>
</reference>
<dbReference type="RefSeq" id="WP_208109727.1">
    <property type="nucleotide sequence ID" value="NZ_SNYW01000006.1"/>
</dbReference>
<evidence type="ECO:0000313" key="4">
    <source>
        <dbReference type="EMBL" id="TDQ84162.1"/>
    </source>
</evidence>
<dbReference type="SUPFAM" id="SSF53850">
    <property type="entry name" value="Periplasmic binding protein-like II"/>
    <property type="match status" value="1"/>
</dbReference>
<comment type="caution">
    <text evidence="4">The sequence shown here is derived from an EMBL/GenBank/DDBJ whole genome shotgun (WGS) entry which is preliminary data.</text>
</comment>
<evidence type="ECO:0000259" key="3">
    <source>
        <dbReference type="SMART" id="SM00062"/>
    </source>
</evidence>
<evidence type="ECO:0000256" key="1">
    <source>
        <dbReference type="ARBA" id="ARBA00022729"/>
    </source>
</evidence>
<dbReference type="SMART" id="SM00062">
    <property type="entry name" value="PBPb"/>
    <property type="match status" value="1"/>
</dbReference>
<dbReference type="PANTHER" id="PTHR35936">
    <property type="entry name" value="MEMBRANE-BOUND LYTIC MUREIN TRANSGLYCOSYLASE F"/>
    <property type="match status" value="1"/>
</dbReference>
<organism evidence="4 5">
    <name type="scientific">Dongia mobilis</name>
    <dbReference type="NCBI Taxonomy" id="578943"/>
    <lineage>
        <taxon>Bacteria</taxon>
        <taxon>Pseudomonadati</taxon>
        <taxon>Pseudomonadota</taxon>
        <taxon>Alphaproteobacteria</taxon>
        <taxon>Rhodospirillales</taxon>
        <taxon>Dongiaceae</taxon>
        <taxon>Dongia</taxon>
    </lineage>
</organism>
<feature type="signal peptide" evidence="2">
    <location>
        <begin position="1"/>
        <end position="24"/>
    </location>
</feature>
<evidence type="ECO:0000256" key="2">
    <source>
        <dbReference type="SAM" id="SignalP"/>
    </source>
</evidence>
<accession>A0A4R6WRD8</accession>
<keyword evidence="5" id="KW-1185">Reference proteome</keyword>
<keyword evidence="1 2" id="KW-0732">Signal</keyword>
<dbReference type="PANTHER" id="PTHR35936:SF17">
    <property type="entry name" value="ARGININE-BINDING EXTRACELLULAR PROTEIN ARTP"/>
    <property type="match status" value="1"/>
</dbReference>
<proteinExistence type="predicted"/>
<dbReference type="Gene3D" id="3.40.190.10">
    <property type="entry name" value="Periplasmic binding protein-like II"/>
    <property type="match status" value="2"/>
</dbReference>
<evidence type="ECO:0000313" key="5">
    <source>
        <dbReference type="Proteomes" id="UP000295783"/>
    </source>
</evidence>
<dbReference type="EMBL" id="SNYW01000006">
    <property type="protein sequence ID" value="TDQ84162.1"/>
    <property type="molecule type" value="Genomic_DNA"/>
</dbReference>
<gene>
    <name evidence="4" type="ORF">A8950_0710</name>
</gene>
<protein>
    <submittedName>
        <fullName evidence="4">Amino acid ABC transporter substrate-binding protein (PAAT family)</fullName>
    </submittedName>
</protein>
<dbReference type="Proteomes" id="UP000295783">
    <property type="component" value="Unassembled WGS sequence"/>
</dbReference>
<dbReference type="AlphaFoldDB" id="A0A4R6WRD8"/>
<name>A0A4R6WRD8_9PROT</name>
<feature type="chain" id="PRO_5020873955" evidence="2">
    <location>
        <begin position="25"/>
        <end position="261"/>
    </location>
</feature>
<dbReference type="InterPro" id="IPR001638">
    <property type="entry name" value="Solute-binding_3/MltF_N"/>
</dbReference>
<sequence length="261" mass="28204">MKKTILGSIVAGTVMAVTAFTVQAQDTVRMGFAAEPYPPFASPDSAGNWVGWEVELMEAVCAEMKANCELVPVAWDGIIPALLEKKIDVIWASMSITDERKQQISFTDKYYNTPAHFIGPKSSDIKPDPANPDSVAGKIIGVQTSTIHANYAEKAFGGAAEIKLYDTQDNANADLVAGGVDLVLADSIALDAFMKSDQGKDMEVKLVAPDDPIFGEGVGGGLRKEDNELRERINAAIKAVRENGKYDEISKKYFDFDIYGG</sequence>
<dbReference type="Pfam" id="PF00497">
    <property type="entry name" value="SBP_bac_3"/>
    <property type="match status" value="1"/>
</dbReference>
<feature type="domain" description="Solute-binding protein family 3/N-terminal" evidence="3">
    <location>
        <begin position="27"/>
        <end position="257"/>
    </location>
</feature>